<dbReference type="OrthoDB" id="10265668at2759"/>
<dbReference type="InterPro" id="IPR059164">
    <property type="entry name" value="HAT_PRP39_C"/>
</dbReference>
<dbReference type="GO" id="GO:0005685">
    <property type="term" value="C:U1 snRNP"/>
    <property type="evidence" value="ECO:0007669"/>
    <property type="project" value="TreeGrafter"/>
</dbReference>
<comment type="subcellular location">
    <subcellularLocation>
        <location evidence="1">Nucleus</location>
    </subcellularLocation>
</comment>
<keyword evidence="5" id="KW-0539">Nucleus</keyword>
<dbReference type="VEuPathDB" id="FungiDB:DIURU_001674"/>
<evidence type="ECO:0000256" key="4">
    <source>
        <dbReference type="ARBA" id="ARBA00023187"/>
    </source>
</evidence>
<dbReference type="SMART" id="SM00386">
    <property type="entry name" value="HAT"/>
    <property type="match status" value="3"/>
</dbReference>
<evidence type="ECO:0000256" key="2">
    <source>
        <dbReference type="ARBA" id="ARBA00022664"/>
    </source>
</evidence>
<comment type="caution">
    <text evidence="7">The sequence shown here is derived from an EMBL/GenBank/DDBJ whole genome shotgun (WGS) entry which is preliminary data.</text>
</comment>
<dbReference type="EMBL" id="SWFT01000050">
    <property type="protein sequence ID" value="KAA8905246.1"/>
    <property type="molecule type" value="Genomic_DNA"/>
</dbReference>
<protein>
    <recommendedName>
        <fullName evidence="9">Suppressor of forked domain-containing protein</fullName>
    </recommendedName>
</protein>
<sequence>MILPGELTLGKCIPHTAKDIKECVADKKIGISEVVEVFPLWEEYWLMEIDSQVSSPLKKASYEKATGAFPNSLRLWCDYIRFLIAENADRDIIRSAYTSALHYCGHHFNADSLWDIVLEFEKLDRSVLLKLYLQLIAIPLYEYNRFYTQFIEIGKSYELSDIIDETTLESYAEGFGHKSVDGLTLVERHQAFDDFAYKRHQKTQSQVVAKWEYEEKLVDQKFTLKPVDASRWWDYIAWSRSHDAVADAISVYERALIVLGLSPKIWLSYIAFLNQSGASKETQEKVFERASATALWDDVDDLGPRLRILWCQLSQKNDLLGQWLDTLATTSPRPQSAIFQLTQALIPGISNLEEAIKDPKFPTESLAVLIVAYLKTLDTAAVRKFYNDHICTTSKLTSMLKRSELFWKFIVEYEGFRHYNMQNLTVVVSAITATRQLPKGSRQAILATAESMCRANNGCTVLMEPAALPEIARRHVAHPGIIREHIPEIANPQFGHTRLSADFDVISAAPPLPQFKNVEKSSTQIVPQQ</sequence>
<dbReference type="GeneID" id="54780327"/>
<organism evidence="7 8">
    <name type="scientific">Diutina rugosa</name>
    <name type="common">Yeast</name>
    <name type="synonym">Candida rugosa</name>
    <dbReference type="NCBI Taxonomy" id="5481"/>
    <lineage>
        <taxon>Eukaryota</taxon>
        <taxon>Fungi</taxon>
        <taxon>Dikarya</taxon>
        <taxon>Ascomycota</taxon>
        <taxon>Saccharomycotina</taxon>
        <taxon>Pichiomycetes</taxon>
        <taxon>Debaryomycetaceae</taxon>
        <taxon>Diutina</taxon>
    </lineage>
</organism>
<dbReference type="SUPFAM" id="SSF48452">
    <property type="entry name" value="TPR-like"/>
    <property type="match status" value="1"/>
</dbReference>
<dbReference type="RefSeq" id="XP_034013632.1">
    <property type="nucleotide sequence ID" value="XM_034154243.1"/>
</dbReference>
<evidence type="ECO:0000313" key="8">
    <source>
        <dbReference type="Proteomes" id="UP000449547"/>
    </source>
</evidence>
<dbReference type="PANTHER" id="PTHR17204:SF5">
    <property type="entry name" value="PRE-MRNA-PROCESSING FACTOR 39"/>
    <property type="match status" value="1"/>
</dbReference>
<comment type="similarity">
    <text evidence="6">Belongs to the PRP39 family.</text>
</comment>
<keyword evidence="4" id="KW-0508">mRNA splicing</keyword>
<dbReference type="GO" id="GO:0071004">
    <property type="term" value="C:U2-type prespliceosome"/>
    <property type="evidence" value="ECO:0007669"/>
    <property type="project" value="TreeGrafter"/>
</dbReference>
<gene>
    <name evidence="7" type="ORF">DIURU_001674</name>
</gene>
<evidence type="ECO:0008006" key="9">
    <source>
        <dbReference type="Google" id="ProtNLM"/>
    </source>
</evidence>
<keyword evidence="2" id="KW-0507">mRNA processing</keyword>
<dbReference type="InterPro" id="IPR003107">
    <property type="entry name" value="HAT"/>
</dbReference>
<evidence type="ECO:0000256" key="1">
    <source>
        <dbReference type="ARBA" id="ARBA00004123"/>
    </source>
</evidence>
<keyword evidence="3" id="KW-0677">Repeat</keyword>
<dbReference type="Gene3D" id="1.25.40.10">
    <property type="entry name" value="Tetratricopeptide repeat domain"/>
    <property type="match status" value="2"/>
</dbReference>
<evidence type="ECO:0000313" key="7">
    <source>
        <dbReference type="EMBL" id="KAA8905246.1"/>
    </source>
</evidence>
<dbReference type="Proteomes" id="UP000449547">
    <property type="component" value="Unassembled WGS sequence"/>
</dbReference>
<name>A0A642UTE5_DIURU</name>
<dbReference type="GO" id="GO:0000243">
    <property type="term" value="C:commitment complex"/>
    <property type="evidence" value="ECO:0007669"/>
    <property type="project" value="TreeGrafter"/>
</dbReference>
<dbReference type="GO" id="GO:0030627">
    <property type="term" value="F:pre-mRNA 5'-splice site binding"/>
    <property type="evidence" value="ECO:0007669"/>
    <property type="project" value="TreeGrafter"/>
</dbReference>
<proteinExistence type="inferred from homology"/>
<keyword evidence="8" id="KW-1185">Reference proteome</keyword>
<evidence type="ECO:0000256" key="5">
    <source>
        <dbReference type="ARBA" id="ARBA00023242"/>
    </source>
</evidence>
<evidence type="ECO:0000256" key="6">
    <source>
        <dbReference type="ARBA" id="ARBA00038019"/>
    </source>
</evidence>
<dbReference type="PANTHER" id="PTHR17204">
    <property type="entry name" value="PRE-MRNA PROCESSING PROTEIN PRP39-RELATED"/>
    <property type="match status" value="1"/>
</dbReference>
<dbReference type="GO" id="GO:0000395">
    <property type="term" value="P:mRNA 5'-splice site recognition"/>
    <property type="evidence" value="ECO:0007669"/>
    <property type="project" value="TreeGrafter"/>
</dbReference>
<accession>A0A642UTE5</accession>
<dbReference type="Pfam" id="PF23240">
    <property type="entry name" value="HAT_PRP39_N"/>
    <property type="match status" value="1"/>
</dbReference>
<evidence type="ECO:0000256" key="3">
    <source>
        <dbReference type="ARBA" id="ARBA00022737"/>
    </source>
</evidence>
<reference evidence="7 8" key="1">
    <citation type="submission" date="2019-07" db="EMBL/GenBank/DDBJ databases">
        <title>Genome assembly of two rare yeast pathogens: Diutina rugosa and Trichomonascus ciferrii.</title>
        <authorList>
            <person name="Mixao V."/>
            <person name="Saus E."/>
            <person name="Hansen A."/>
            <person name="Lass-Flor C."/>
            <person name="Gabaldon T."/>
        </authorList>
    </citation>
    <scope>NUCLEOTIDE SEQUENCE [LARGE SCALE GENOMIC DNA]</scope>
    <source>
        <strain evidence="7 8">CBS 613</strain>
    </source>
</reference>
<dbReference type="AlphaFoldDB" id="A0A642UTE5"/>
<dbReference type="InterPro" id="IPR011990">
    <property type="entry name" value="TPR-like_helical_dom_sf"/>
</dbReference>
<dbReference type="Pfam" id="PF23241">
    <property type="entry name" value="HAT_PRP39_C"/>
    <property type="match status" value="1"/>
</dbReference>